<dbReference type="Pfam" id="PF00561">
    <property type="entry name" value="Abhydrolase_1"/>
    <property type="match status" value="1"/>
</dbReference>
<gene>
    <name evidence="3" type="ORF">UFOPK3554_00860</name>
</gene>
<dbReference type="InterPro" id="IPR000073">
    <property type="entry name" value="AB_hydrolase_1"/>
</dbReference>
<dbReference type="GO" id="GO:0016020">
    <property type="term" value="C:membrane"/>
    <property type="evidence" value="ECO:0007669"/>
    <property type="project" value="TreeGrafter"/>
</dbReference>
<dbReference type="InterPro" id="IPR050266">
    <property type="entry name" value="AB_hydrolase_sf"/>
</dbReference>
<dbReference type="GO" id="GO:0016787">
    <property type="term" value="F:hydrolase activity"/>
    <property type="evidence" value="ECO:0007669"/>
    <property type="project" value="UniProtKB-KW"/>
</dbReference>
<dbReference type="EMBL" id="CAFBSG010000011">
    <property type="protein sequence ID" value="CAB5240462.1"/>
    <property type="molecule type" value="Genomic_DNA"/>
</dbReference>
<dbReference type="AlphaFoldDB" id="A0A6J7XRS4"/>
<proteinExistence type="predicted"/>
<evidence type="ECO:0000313" key="3">
    <source>
        <dbReference type="EMBL" id="CAB5240462.1"/>
    </source>
</evidence>
<accession>A0A6J7XRS4</accession>
<sequence>MLGILSLKDGRTLQWADNGIDSDSALIFHHGTTIALDVWQSWLDDAASHNKRAIAVNRPGIGQSSRFQGRRIIDDVSDTRELLEHLKIKSFVSIGWSGGGARALGTGLIQGCIAVHTIAGISPINFDDAESITWLSPERGSKIENFLQDFGAILEDRRIQYEEDLAVTHESLLEIISGLPNFELHHDRYLKFSHDLFNAIAPTLVNGPETDCDDYLANISSWGFTLLEVNVPVTLWHGEIDEDVVLDRGKFLNSQLPQSKLNTFDDQGHVTIVLEKRDEILTAAIQALENI</sequence>
<dbReference type="InterPro" id="IPR029058">
    <property type="entry name" value="AB_hydrolase_fold"/>
</dbReference>
<evidence type="ECO:0000256" key="1">
    <source>
        <dbReference type="ARBA" id="ARBA00022801"/>
    </source>
</evidence>
<name>A0A6J7XRS4_9ZZZZ</name>
<dbReference type="PANTHER" id="PTHR43798:SF31">
    <property type="entry name" value="AB HYDROLASE SUPERFAMILY PROTEIN YCLE"/>
    <property type="match status" value="1"/>
</dbReference>
<dbReference type="PANTHER" id="PTHR43798">
    <property type="entry name" value="MONOACYLGLYCEROL LIPASE"/>
    <property type="match status" value="1"/>
</dbReference>
<feature type="domain" description="AB hydrolase-1" evidence="2">
    <location>
        <begin position="25"/>
        <end position="272"/>
    </location>
</feature>
<evidence type="ECO:0000259" key="2">
    <source>
        <dbReference type="Pfam" id="PF00561"/>
    </source>
</evidence>
<reference evidence="3" key="1">
    <citation type="submission" date="2020-05" db="EMBL/GenBank/DDBJ databases">
        <authorList>
            <person name="Chiriac C."/>
            <person name="Salcher M."/>
            <person name="Ghai R."/>
            <person name="Kavagutti S V."/>
        </authorList>
    </citation>
    <scope>NUCLEOTIDE SEQUENCE</scope>
</reference>
<keyword evidence="1" id="KW-0378">Hydrolase</keyword>
<protein>
    <submittedName>
        <fullName evidence="3">Unannotated protein</fullName>
    </submittedName>
</protein>
<organism evidence="3">
    <name type="scientific">freshwater metagenome</name>
    <dbReference type="NCBI Taxonomy" id="449393"/>
    <lineage>
        <taxon>unclassified sequences</taxon>
        <taxon>metagenomes</taxon>
        <taxon>ecological metagenomes</taxon>
    </lineage>
</organism>
<dbReference type="Gene3D" id="3.40.50.1820">
    <property type="entry name" value="alpha/beta hydrolase"/>
    <property type="match status" value="1"/>
</dbReference>
<dbReference type="SUPFAM" id="SSF53474">
    <property type="entry name" value="alpha/beta-Hydrolases"/>
    <property type="match status" value="1"/>
</dbReference>